<organism evidence="3 4">
    <name type="scientific">Comamonas testosteroni TK102</name>
    <dbReference type="NCBI Taxonomy" id="1392005"/>
    <lineage>
        <taxon>Bacteria</taxon>
        <taxon>Pseudomonadati</taxon>
        <taxon>Pseudomonadota</taxon>
        <taxon>Betaproteobacteria</taxon>
        <taxon>Burkholderiales</taxon>
        <taxon>Comamonadaceae</taxon>
        <taxon>Comamonas</taxon>
    </lineage>
</organism>
<dbReference type="PANTHER" id="PTHR30203">
    <property type="entry name" value="OUTER MEMBRANE CATION EFFLUX PROTEIN"/>
    <property type="match status" value="1"/>
</dbReference>
<name>A0A076PQL9_COMTE</name>
<sequence>MISSSSHRAGRAACALRHALLFTSLALTGVAGIAQDNPANKASLAPLTLDTAVARAIDQHPRLRAAQRGLEASDGAVLQSKARPNPALSYSQEDTSRDKRTSTVQWTQMLEIGGKRDARMRAAARGRDVAEAELDAAKANLVADVRLAFFGLLVAQQREVLAGQTLDIARSAREAASKRVAAGKAAPLEANRASVAESSAELEQAQAQAAKRVARQQLQALIGEGGPVFGDAQGKLDALPPVPEIGSLQSRLEQSPSIQQARFTVEQSRATADLERAKRIPDPTVSLGMKRAQETGNQLVVGVSIPLPVLDTNRGNQLQALRLADQAEERLLATRLELQSQLYAARETLEASRKQAIQLSERVLPTAQVAYEAASKGFALGKFGYLDVLDAQRSLFDVRSQYLDQLMATHRASADIERLLGTTDE</sequence>
<dbReference type="SUPFAM" id="SSF56954">
    <property type="entry name" value="Outer membrane efflux proteins (OEP)"/>
    <property type="match status" value="1"/>
</dbReference>
<protein>
    <submittedName>
        <fullName evidence="3">Transporter</fullName>
    </submittedName>
</protein>
<dbReference type="GO" id="GO:0015562">
    <property type="term" value="F:efflux transmembrane transporter activity"/>
    <property type="evidence" value="ECO:0007669"/>
    <property type="project" value="InterPro"/>
</dbReference>
<dbReference type="HOGENOM" id="CLU_012817_14_3_4"/>
<dbReference type="RefSeq" id="WP_034356756.1">
    <property type="nucleotide sequence ID" value="NZ_CP006704.1"/>
</dbReference>
<evidence type="ECO:0000256" key="1">
    <source>
        <dbReference type="ARBA" id="ARBA00007613"/>
    </source>
</evidence>
<accession>A0A076PQL9</accession>
<evidence type="ECO:0000313" key="3">
    <source>
        <dbReference type="EMBL" id="AIJ47016.1"/>
    </source>
</evidence>
<dbReference type="EMBL" id="CP006704">
    <property type="protein sequence ID" value="AIJ47016.1"/>
    <property type="molecule type" value="Genomic_DNA"/>
</dbReference>
<comment type="similarity">
    <text evidence="1">Belongs to the outer membrane factor (OMF) (TC 1.B.17) family.</text>
</comment>
<dbReference type="Proteomes" id="UP000028782">
    <property type="component" value="Chromosome"/>
</dbReference>
<dbReference type="Gene3D" id="1.20.1600.10">
    <property type="entry name" value="Outer membrane efflux proteins (OEP)"/>
    <property type="match status" value="1"/>
</dbReference>
<evidence type="ECO:0000313" key="4">
    <source>
        <dbReference type="Proteomes" id="UP000028782"/>
    </source>
</evidence>
<dbReference type="PANTHER" id="PTHR30203:SF24">
    <property type="entry name" value="BLR4935 PROTEIN"/>
    <property type="match status" value="1"/>
</dbReference>
<dbReference type="KEGG" id="ctes:O987_14510"/>
<proteinExistence type="inferred from homology"/>
<gene>
    <name evidence="3" type="ORF">O987_14510</name>
</gene>
<dbReference type="Pfam" id="PF02321">
    <property type="entry name" value="OEP"/>
    <property type="match status" value="2"/>
</dbReference>
<evidence type="ECO:0000256" key="2">
    <source>
        <dbReference type="SAM" id="MobiDB-lite"/>
    </source>
</evidence>
<dbReference type="AlphaFoldDB" id="A0A076PQL9"/>
<feature type="region of interest" description="Disordered" evidence="2">
    <location>
        <begin position="68"/>
        <end position="102"/>
    </location>
</feature>
<dbReference type="InterPro" id="IPR003423">
    <property type="entry name" value="OMP_efflux"/>
</dbReference>
<reference evidence="3 4" key="1">
    <citation type="journal article" date="2014" name="Genome Announc.">
        <title>Complete Genome Sequence of Polychlorinated Biphenyl Degrader Comamonas testosteroni TK102 (NBRC 109938).</title>
        <authorList>
            <person name="Fukuda K."/>
            <person name="Hosoyama A."/>
            <person name="Tsuchikane K."/>
            <person name="Ohji S."/>
            <person name="Yamazoe A."/>
            <person name="Fujita N."/>
            <person name="Shintani M."/>
            <person name="Kimbara K."/>
        </authorList>
    </citation>
    <scope>NUCLEOTIDE SEQUENCE [LARGE SCALE GENOMIC DNA]</scope>
    <source>
        <strain evidence="3">TK102</strain>
    </source>
</reference>
<dbReference type="InterPro" id="IPR010131">
    <property type="entry name" value="MdtP/NodT-like"/>
</dbReference>